<reference evidence="1 2" key="1">
    <citation type="submission" date="2021-11" db="EMBL/GenBank/DDBJ databases">
        <title>Black yeast isolated from Biological Soil Crust.</title>
        <authorList>
            <person name="Kurbessoian T."/>
        </authorList>
    </citation>
    <scope>NUCLEOTIDE SEQUENCE [LARGE SCALE GENOMIC DNA]</scope>
    <source>
        <strain evidence="1 2">CCFEE 5522</strain>
    </source>
</reference>
<dbReference type="AlphaFoldDB" id="A0AAV9JNQ3"/>
<evidence type="ECO:0000313" key="1">
    <source>
        <dbReference type="EMBL" id="KAK4546764.1"/>
    </source>
</evidence>
<comment type="caution">
    <text evidence="1">The sequence shown here is derived from an EMBL/GenBank/DDBJ whole genome shotgun (WGS) entry which is preliminary data.</text>
</comment>
<proteinExistence type="predicted"/>
<dbReference type="Proteomes" id="UP001324427">
    <property type="component" value="Unassembled WGS sequence"/>
</dbReference>
<evidence type="ECO:0000313" key="2">
    <source>
        <dbReference type="Proteomes" id="UP001324427"/>
    </source>
</evidence>
<organism evidence="1 2">
    <name type="scientific">Oleoguttula mirabilis</name>
    <dbReference type="NCBI Taxonomy" id="1507867"/>
    <lineage>
        <taxon>Eukaryota</taxon>
        <taxon>Fungi</taxon>
        <taxon>Dikarya</taxon>
        <taxon>Ascomycota</taxon>
        <taxon>Pezizomycotina</taxon>
        <taxon>Dothideomycetes</taxon>
        <taxon>Dothideomycetidae</taxon>
        <taxon>Mycosphaerellales</taxon>
        <taxon>Teratosphaeriaceae</taxon>
        <taxon>Oleoguttula</taxon>
    </lineage>
</organism>
<accession>A0AAV9JNQ3</accession>
<dbReference type="EMBL" id="JAVFHQ010000013">
    <property type="protein sequence ID" value="KAK4546764.1"/>
    <property type="molecule type" value="Genomic_DNA"/>
</dbReference>
<keyword evidence="2" id="KW-1185">Reference proteome</keyword>
<protein>
    <submittedName>
        <fullName evidence="1">Uncharacterized protein</fullName>
    </submittedName>
</protein>
<sequence>MATTYWISAKDGTTQRDLERLRRTLTDICYGQIARYAAGNYAEYGVEVTCTDIFSMTLSISLPAKHDAWLPKVVRTLEYVGKVEKEGAEDAARQADDMAVDPPPYPVFPLRTSIGSGGGSASNQNQSALLRLPGELRESIYRHCSEGNPQISDAVGVLKIGGRVPGLFFACQQLYCEALPMAYALRLRTIAATVTGSETQSRIYPALGGLRKARDMFSRETHQ</sequence>
<gene>
    <name evidence="1" type="ORF">LTR36_001496</name>
</gene>
<name>A0AAV9JNQ3_9PEZI</name>